<evidence type="ECO:0000256" key="4">
    <source>
        <dbReference type="ARBA" id="ARBA00022840"/>
    </source>
</evidence>
<protein>
    <submittedName>
        <fullName evidence="7">ATP-dependent DNA helicase replicase</fullName>
    </submittedName>
</protein>
<dbReference type="GO" id="GO:0043138">
    <property type="term" value="F:3'-5' DNA helicase activity"/>
    <property type="evidence" value="ECO:0007669"/>
    <property type="project" value="TreeGrafter"/>
</dbReference>
<dbReference type="AlphaFoldDB" id="A0A078KQ72"/>
<proteinExistence type="predicted"/>
<evidence type="ECO:0000313" key="8">
    <source>
        <dbReference type="Proteomes" id="UP000032431"/>
    </source>
</evidence>
<dbReference type="GO" id="GO:0005524">
    <property type="term" value="F:ATP binding"/>
    <property type="evidence" value="ECO:0007669"/>
    <property type="project" value="UniProtKB-UniRule"/>
</dbReference>
<dbReference type="GO" id="GO:0005829">
    <property type="term" value="C:cytosol"/>
    <property type="evidence" value="ECO:0007669"/>
    <property type="project" value="TreeGrafter"/>
</dbReference>
<dbReference type="PANTHER" id="PTHR11070">
    <property type="entry name" value="UVRD / RECB / PCRA DNA HELICASE FAMILY MEMBER"/>
    <property type="match status" value="1"/>
</dbReference>
<keyword evidence="3 5" id="KW-0347">Helicase</keyword>
<dbReference type="GO" id="GO:0016787">
    <property type="term" value="F:hydrolase activity"/>
    <property type="evidence" value="ECO:0007669"/>
    <property type="project" value="UniProtKB-UniRule"/>
</dbReference>
<dbReference type="HOGENOM" id="CLU_010312_4_0_9"/>
<dbReference type="Gene3D" id="3.40.50.300">
    <property type="entry name" value="P-loop containing nucleotide triphosphate hydrolases"/>
    <property type="match status" value="3"/>
</dbReference>
<dbReference type="PROSITE" id="PS51198">
    <property type="entry name" value="UVRD_HELICASE_ATP_BIND"/>
    <property type="match status" value="1"/>
</dbReference>
<dbReference type="EMBL" id="LM995447">
    <property type="protein sequence ID" value="CDZ23305.1"/>
    <property type="molecule type" value="Genomic_DNA"/>
</dbReference>
<dbReference type="Pfam" id="PF00580">
    <property type="entry name" value="UvrD-helicase"/>
    <property type="match status" value="1"/>
</dbReference>
<organism evidence="7 8">
    <name type="scientific">[Clostridium] cellulosi</name>
    <dbReference type="NCBI Taxonomy" id="29343"/>
    <lineage>
        <taxon>Bacteria</taxon>
        <taxon>Bacillati</taxon>
        <taxon>Bacillota</taxon>
        <taxon>Clostridia</taxon>
        <taxon>Eubacteriales</taxon>
        <taxon>Oscillospiraceae</taxon>
        <taxon>Oscillospiraceae incertae sedis</taxon>
    </lineage>
</organism>
<keyword evidence="2 5" id="KW-0378">Hydrolase</keyword>
<dbReference type="GO" id="GO:0003677">
    <property type="term" value="F:DNA binding"/>
    <property type="evidence" value="ECO:0007669"/>
    <property type="project" value="InterPro"/>
</dbReference>
<dbReference type="InterPro" id="IPR014016">
    <property type="entry name" value="UvrD-like_ATP-bd"/>
</dbReference>
<dbReference type="KEGG" id="ccel:CCDG5_0161"/>
<keyword evidence="1 5" id="KW-0547">Nucleotide-binding</keyword>
<name>A0A078KQ72_9FIRM</name>
<evidence type="ECO:0000256" key="2">
    <source>
        <dbReference type="ARBA" id="ARBA00022801"/>
    </source>
</evidence>
<dbReference type="SUPFAM" id="SSF52540">
    <property type="entry name" value="P-loop containing nucleoside triphosphate hydrolases"/>
    <property type="match status" value="1"/>
</dbReference>
<evidence type="ECO:0000256" key="3">
    <source>
        <dbReference type="ARBA" id="ARBA00022806"/>
    </source>
</evidence>
<dbReference type="STRING" id="29343.CCDG5_0161"/>
<evidence type="ECO:0000259" key="6">
    <source>
        <dbReference type="PROSITE" id="PS51198"/>
    </source>
</evidence>
<evidence type="ECO:0000256" key="1">
    <source>
        <dbReference type="ARBA" id="ARBA00022741"/>
    </source>
</evidence>
<reference evidence="8" key="1">
    <citation type="submission" date="2014-07" db="EMBL/GenBank/DDBJ databases">
        <authorList>
            <person name="Wibberg D."/>
        </authorList>
    </citation>
    <scope>NUCLEOTIDE SEQUENCE [LARGE SCALE GENOMIC DNA]</scope>
    <source>
        <strain evidence="8">DG5</strain>
    </source>
</reference>
<feature type="binding site" evidence="5">
    <location>
        <begin position="229"/>
        <end position="236"/>
    </location>
    <ligand>
        <name>ATP</name>
        <dbReference type="ChEBI" id="CHEBI:30616"/>
    </ligand>
</feature>
<sequence length="742" mass="85118">MDENSKEFAYEKRYLESVLSFLKREIYDIREALDIRKRILHRERRELGILVSENRSSGLSADISQSIAEDRRQLNAINMMAKLLDRDKKLLASPYFGRFDFIEDGESGPEKFYIGLHNVYDTGGDGTIYVYDWRAPICSMFYRNELGRASYTAPGGEISGEITLKRQYRIENSKLKYFFDSSLVINDEVLQETLAHNASPQMRNIVRTIQSEQDLIIRNSESDLLIAQGSAGSGKTTIALHRIAYLLYHSAAKGLTSKNIIILSLSRVFSKYIASVLPSLGEENVKEITFDELADSIGISVDFDRVEFVDKLLSNERNGSDKLLKSALTFKGSREFAVILERFLRYYTHRLIEFTDISYDGKIIANREEIKNIFLRDKTGTPPLSRMRRIETILKSRIDIRQKEMHKRLQDKFKAMPEHQFDYKSVARLISIKRTNKALKQIMEFTRFSAMDVYKALFSDFGRFKRICKGLGLPDNIEEIFEYTKESLKNGAGYDDMAALCYLALLIDKPAGFDDIRHVVVDEAQDYLPLHYAVLAKLFPRASYTILGDIGQSVETGATMGLYKEITEILNKKRPGLMTLNKSYRSSYEITNFSLKIPQEKPEISAFERHEKEPELIFCEDEKLDERIAADIKAALDEGFGTAAVICPTKRQTRELYERLSKKIPVTLLEKSGEVKNGALIMPAYLSKGLEFDCVFVPYLDDDNYGGEFSNRLLYIACTRPLHRLKLYYSKESGILKRLMGQ</sequence>
<accession>A0A078KQ72</accession>
<dbReference type="PANTHER" id="PTHR11070:SF17">
    <property type="entry name" value="DNA HELICASE IV"/>
    <property type="match status" value="1"/>
</dbReference>
<gene>
    <name evidence="7" type="ORF">CCDG5_0161</name>
</gene>
<dbReference type="InterPro" id="IPR027417">
    <property type="entry name" value="P-loop_NTPase"/>
</dbReference>
<keyword evidence="8" id="KW-1185">Reference proteome</keyword>
<dbReference type="OrthoDB" id="9787585at2"/>
<dbReference type="PATRIC" id="fig|29343.3.peg.164"/>
<dbReference type="GO" id="GO:0000725">
    <property type="term" value="P:recombinational repair"/>
    <property type="evidence" value="ECO:0007669"/>
    <property type="project" value="TreeGrafter"/>
</dbReference>
<feature type="domain" description="UvrD-like helicase ATP-binding" evidence="6">
    <location>
        <begin position="208"/>
        <end position="587"/>
    </location>
</feature>
<dbReference type="InterPro" id="IPR000212">
    <property type="entry name" value="DNA_helicase_UvrD/REP"/>
</dbReference>
<dbReference type="Proteomes" id="UP000032431">
    <property type="component" value="Chromosome I"/>
</dbReference>
<evidence type="ECO:0000313" key="7">
    <source>
        <dbReference type="EMBL" id="CDZ23305.1"/>
    </source>
</evidence>
<evidence type="ECO:0000256" key="5">
    <source>
        <dbReference type="PROSITE-ProRule" id="PRU00560"/>
    </source>
</evidence>
<keyword evidence="4 5" id="KW-0067">ATP-binding</keyword>